<feature type="domain" description="OmpA-like" evidence="8">
    <location>
        <begin position="112"/>
        <end position="238"/>
    </location>
</feature>
<dbReference type="InterPro" id="IPR050330">
    <property type="entry name" value="Bact_OuterMem_StrucFunc"/>
</dbReference>
<keyword evidence="4" id="KW-0812">Transmembrane</keyword>
<keyword evidence="10" id="KW-1185">Reference proteome</keyword>
<evidence type="ECO:0000256" key="2">
    <source>
        <dbReference type="ARBA" id="ARBA00008914"/>
    </source>
</evidence>
<sequence length="239" mass="26518">MAVRSPLEKLRRRRMDQEGGEDWHLSLADMMTLLLCFFVLLASISQVDYTLFDEIAGSMQTALKPSEARKSDLREAVTRELDRQATLEHIISDLQQRFRGEAAEHVQFQLRPGAVAINLHGPAFFDSGSAELTPDAVRMLRKIGVVLVGVPYHLTVEGHTDNVPIQTGAFDSNWELSALRATRVARFLISQGVRPDNMKIVGLADTRPLLPNNDASGAALPENQTRNRRVVILVAPEGN</sequence>
<protein>
    <submittedName>
        <fullName evidence="9">OmpA/MotB domain protein</fullName>
    </submittedName>
</protein>
<dbReference type="AlphaFoldDB" id="F3YZ20"/>
<reference evidence="9 10" key="1">
    <citation type="journal article" date="2011" name="J. Bacteriol.">
        <title>Genome sequence of the mercury-methylating and pleomorphic Desulfovibrio africanus Strain Walvis Bay.</title>
        <authorList>
            <person name="Brown S.D."/>
            <person name="Wall J.D."/>
            <person name="Kucken A.M."/>
            <person name="Gilmour C.C."/>
            <person name="Podar M."/>
            <person name="Brandt C.C."/>
            <person name="Teshima H."/>
            <person name="Detter J.C."/>
            <person name="Han C.S."/>
            <person name="Land M.L."/>
            <person name="Lucas S."/>
            <person name="Han J."/>
            <person name="Pennacchio L."/>
            <person name="Nolan M."/>
            <person name="Pitluck S."/>
            <person name="Woyke T."/>
            <person name="Goodwin L."/>
            <person name="Palumbo A.V."/>
            <person name="Elias D.A."/>
        </authorList>
    </citation>
    <scope>NUCLEOTIDE SEQUENCE [LARGE SCALE GENOMIC DNA]</scope>
    <source>
        <strain evidence="9 10">Walvis Bay</strain>
    </source>
</reference>
<keyword evidence="5" id="KW-1133">Transmembrane helix</keyword>
<dbReference type="Pfam" id="PF13677">
    <property type="entry name" value="MotB_plug"/>
    <property type="match status" value="1"/>
</dbReference>
<dbReference type="SUPFAM" id="SSF103088">
    <property type="entry name" value="OmpA-like"/>
    <property type="match status" value="1"/>
</dbReference>
<gene>
    <name evidence="9" type="ORF">Desaf_1326</name>
</gene>
<name>F3YZ20_DESAF</name>
<dbReference type="GO" id="GO:0005886">
    <property type="term" value="C:plasma membrane"/>
    <property type="evidence" value="ECO:0007669"/>
    <property type="project" value="UniProtKB-SubCell"/>
</dbReference>
<organism evidence="9 10">
    <name type="scientific">Desulfocurvibacter africanus subsp. africanus str. Walvis Bay</name>
    <dbReference type="NCBI Taxonomy" id="690850"/>
    <lineage>
        <taxon>Bacteria</taxon>
        <taxon>Pseudomonadati</taxon>
        <taxon>Thermodesulfobacteriota</taxon>
        <taxon>Desulfovibrionia</taxon>
        <taxon>Desulfovibrionales</taxon>
        <taxon>Desulfovibrionaceae</taxon>
        <taxon>Desulfocurvibacter</taxon>
    </lineage>
</organism>
<dbReference type="InterPro" id="IPR036737">
    <property type="entry name" value="OmpA-like_sf"/>
</dbReference>
<evidence type="ECO:0000256" key="7">
    <source>
        <dbReference type="PROSITE-ProRule" id="PRU00473"/>
    </source>
</evidence>
<dbReference type="Proteomes" id="UP000007844">
    <property type="component" value="Chromosome"/>
</dbReference>
<dbReference type="EMBL" id="CP003221">
    <property type="protein sequence ID" value="EGJ49665.1"/>
    <property type="molecule type" value="Genomic_DNA"/>
</dbReference>
<dbReference type="PROSITE" id="PS51123">
    <property type="entry name" value="OMPA_2"/>
    <property type="match status" value="1"/>
</dbReference>
<dbReference type="PANTHER" id="PTHR30329">
    <property type="entry name" value="STATOR ELEMENT OF FLAGELLAR MOTOR COMPLEX"/>
    <property type="match status" value="1"/>
</dbReference>
<dbReference type="HOGENOM" id="CLU_016890_0_1_7"/>
<keyword evidence="3" id="KW-1003">Cell membrane</keyword>
<dbReference type="STRING" id="690850.Desaf_1326"/>
<evidence type="ECO:0000256" key="4">
    <source>
        <dbReference type="ARBA" id="ARBA00022692"/>
    </source>
</evidence>
<dbReference type="InterPro" id="IPR006665">
    <property type="entry name" value="OmpA-like"/>
</dbReference>
<dbReference type="CDD" id="cd07185">
    <property type="entry name" value="OmpA_C-like"/>
    <property type="match status" value="1"/>
</dbReference>
<dbReference type="Gene3D" id="3.30.1330.60">
    <property type="entry name" value="OmpA-like domain"/>
    <property type="match status" value="1"/>
</dbReference>
<comment type="similarity">
    <text evidence="2">Belongs to the MotB family.</text>
</comment>
<proteinExistence type="inferred from homology"/>
<dbReference type="eggNOG" id="COG1360">
    <property type="taxonomic scope" value="Bacteria"/>
</dbReference>
<evidence type="ECO:0000256" key="6">
    <source>
        <dbReference type="ARBA" id="ARBA00023136"/>
    </source>
</evidence>
<keyword evidence="6 7" id="KW-0472">Membrane</keyword>
<dbReference type="InterPro" id="IPR025713">
    <property type="entry name" value="MotB-like_N_dom"/>
</dbReference>
<evidence type="ECO:0000256" key="5">
    <source>
        <dbReference type="ARBA" id="ARBA00022989"/>
    </source>
</evidence>
<evidence type="ECO:0000313" key="9">
    <source>
        <dbReference type="EMBL" id="EGJ49665.1"/>
    </source>
</evidence>
<dbReference type="KEGG" id="daf:Desaf_1326"/>
<dbReference type="PANTHER" id="PTHR30329:SF21">
    <property type="entry name" value="LIPOPROTEIN YIAD-RELATED"/>
    <property type="match status" value="1"/>
</dbReference>
<evidence type="ECO:0000256" key="1">
    <source>
        <dbReference type="ARBA" id="ARBA00004162"/>
    </source>
</evidence>
<comment type="subcellular location">
    <subcellularLocation>
        <location evidence="1">Cell membrane</location>
        <topology evidence="1">Single-pass membrane protein</topology>
    </subcellularLocation>
</comment>
<evidence type="ECO:0000313" key="10">
    <source>
        <dbReference type="Proteomes" id="UP000007844"/>
    </source>
</evidence>
<dbReference type="Pfam" id="PF00691">
    <property type="entry name" value="OmpA"/>
    <property type="match status" value="1"/>
</dbReference>
<evidence type="ECO:0000256" key="3">
    <source>
        <dbReference type="ARBA" id="ARBA00022475"/>
    </source>
</evidence>
<dbReference type="RefSeq" id="WP_005986023.1">
    <property type="nucleotide sequence ID" value="NC_016629.1"/>
</dbReference>
<evidence type="ECO:0000259" key="8">
    <source>
        <dbReference type="PROSITE" id="PS51123"/>
    </source>
</evidence>
<accession>F3YZ20</accession>